<evidence type="ECO:0000256" key="2">
    <source>
        <dbReference type="ARBA" id="ARBA00022630"/>
    </source>
</evidence>
<evidence type="ECO:0000256" key="4">
    <source>
        <dbReference type="ARBA" id="ARBA00022723"/>
    </source>
</evidence>
<dbReference type="RefSeq" id="WP_237182241.1">
    <property type="nucleotide sequence ID" value="NZ_CP061091.1"/>
</dbReference>
<evidence type="ECO:0000256" key="3">
    <source>
        <dbReference type="ARBA" id="ARBA00022714"/>
    </source>
</evidence>
<dbReference type="Gene3D" id="3.10.20.30">
    <property type="match status" value="1"/>
</dbReference>
<name>A0ABS3K9H8_9PROT</name>
<dbReference type="SUPFAM" id="SSF54292">
    <property type="entry name" value="2Fe-2S ferredoxin-like"/>
    <property type="match status" value="1"/>
</dbReference>
<keyword evidence="8" id="KW-0411">Iron-sulfur</keyword>
<dbReference type="InterPro" id="IPR011884">
    <property type="entry name" value="PaaE"/>
</dbReference>
<protein>
    <submittedName>
        <fullName evidence="13">Phenylacetate-CoA oxygenase/reductase subunit PaaK</fullName>
    </submittedName>
</protein>
<evidence type="ECO:0000256" key="6">
    <source>
        <dbReference type="ARBA" id="ARBA00023002"/>
    </source>
</evidence>
<keyword evidence="6" id="KW-0560">Oxidoreductase</keyword>
<dbReference type="InterPro" id="IPR017938">
    <property type="entry name" value="Riboflavin_synthase-like_b-brl"/>
</dbReference>
<dbReference type="CDD" id="cd00207">
    <property type="entry name" value="fer2"/>
    <property type="match status" value="1"/>
</dbReference>
<dbReference type="Gene3D" id="3.40.50.80">
    <property type="entry name" value="Nucleotide-binding domain of ferredoxin-NADP reductase (FNR) module"/>
    <property type="match status" value="1"/>
</dbReference>
<evidence type="ECO:0000256" key="5">
    <source>
        <dbReference type="ARBA" id="ARBA00022827"/>
    </source>
</evidence>
<keyword evidence="2" id="KW-0285">Flavoprotein</keyword>
<feature type="domain" description="2Fe-2S ferredoxin-type" evidence="10">
    <location>
        <begin position="279"/>
        <end position="353"/>
    </location>
</feature>
<dbReference type="NCBIfam" id="TIGR02160">
    <property type="entry name" value="PA_CoA_Oxy5"/>
    <property type="match status" value="1"/>
</dbReference>
<dbReference type="InterPro" id="IPR039261">
    <property type="entry name" value="FNR_nucleotide-bd"/>
</dbReference>
<evidence type="ECO:0000259" key="11">
    <source>
        <dbReference type="Pfam" id="PF00175"/>
    </source>
</evidence>
<dbReference type="PANTHER" id="PTHR47354:SF8">
    <property type="entry name" value="1,2-PHENYLACETYL-COA EPOXIDASE, SUBUNIT E"/>
    <property type="match status" value="1"/>
</dbReference>
<dbReference type="InterPro" id="IPR001433">
    <property type="entry name" value="OxRdtase_FAD/NAD-bd"/>
</dbReference>
<evidence type="ECO:0000259" key="12">
    <source>
        <dbReference type="Pfam" id="PF00970"/>
    </source>
</evidence>
<dbReference type="InterPro" id="IPR012675">
    <property type="entry name" value="Beta-grasp_dom_sf"/>
</dbReference>
<dbReference type="InterPro" id="IPR001041">
    <property type="entry name" value="2Fe-2S_ferredoxin-type"/>
</dbReference>
<keyword evidence="7" id="KW-0408">Iron</keyword>
<evidence type="ECO:0000313" key="13">
    <source>
        <dbReference type="EMBL" id="MBO1074110.1"/>
    </source>
</evidence>
<dbReference type="EMBL" id="JACTNF010000004">
    <property type="protein sequence ID" value="MBO1074110.1"/>
    <property type="molecule type" value="Genomic_DNA"/>
</dbReference>
<accession>A0ABS3K9H8</accession>
<dbReference type="Pfam" id="PF00175">
    <property type="entry name" value="NAD_binding_1"/>
    <property type="match status" value="1"/>
</dbReference>
<dbReference type="InterPro" id="IPR001709">
    <property type="entry name" value="Flavoprot_Pyr_Nucl_cyt_Rdtase"/>
</dbReference>
<feature type="domain" description="Flavoprotein pyridine nucleotide cytochrome reductase-like FAD-binding" evidence="12">
    <location>
        <begin position="16"/>
        <end position="109"/>
    </location>
</feature>
<comment type="cofactor">
    <cofactor evidence="1">
        <name>FAD</name>
        <dbReference type="ChEBI" id="CHEBI:57692"/>
    </cofactor>
</comment>
<keyword evidence="3" id="KW-0001">2Fe-2S</keyword>
<evidence type="ECO:0000256" key="9">
    <source>
        <dbReference type="ARBA" id="ARBA00034078"/>
    </source>
</evidence>
<sequence>MSATATTPRFHRLRIADLKRETRDAVSIAFEVPEEMRPLYAFEPGQYLTLRTRMDDEEVRRSYSICSGPEDGELRIAVKQVDGGAFSTWANTALRAGDELDVMTPTGRFGVAPAPGEARIHAGFAAGSGITPILSIIRGVLAREPQSRFFLFYGNRSGGEMLFREQLEELKDRFLGRLSVFHVLSQEEQDIAILNGRLDGEKVRVLLRHIVPAGQVNHVFVCGPTGMSEEIEATLREMGVPEERVHIERFVSALGGRPRPKVVPSAAEAEAAHRTAALIVDGNRREVKVAEGEAILDAALRAGLDLPYACKGGMCSTCRAKVVEGTVEMEVNYSLEPWETKAGFVLTCQSRPTSERVVIDYDQV</sequence>
<organism evidence="13 14">
    <name type="scientific">Roseomonas marmotae</name>
    <dbReference type="NCBI Taxonomy" id="2768161"/>
    <lineage>
        <taxon>Bacteria</taxon>
        <taxon>Pseudomonadati</taxon>
        <taxon>Pseudomonadota</taxon>
        <taxon>Alphaproteobacteria</taxon>
        <taxon>Acetobacterales</taxon>
        <taxon>Roseomonadaceae</taxon>
        <taxon>Roseomonas</taxon>
    </lineage>
</organism>
<evidence type="ECO:0000313" key="14">
    <source>
        <dbReference type="Proteomes" id="UP001518990"/>
    </source>
</evidence>
<dbReference type="Gene3D" id="2.40.30.10">
    <property type="entry name" value="Translation factors"/>
    <property type="match status" value="1"/>
</dbReference>
<dbReference type="InterPro" id="IPR036010">
    <property type="entry name" value="2Fe-2S_ferredoxin-like_sf"/>
</dbReference>
<dbReference type="CDD" id="cd06214">
    <property type="entry name" value="PA_degradation_oxidoreductase_like"/>
    <property type="match status" value="1"/>
</dbReference>
<dbReference type="PRINTS" id="PR00406">
    <property type="entry name" value="CYTB5RDTASE"/>
</dbReference>
<gene>
    <name evidence="13" type="primary">paaK</name>
    <name evidence="13" type="ORF">IAI60_05765</name>
</gene>
<evidence type="ECO:0000256" key="7">
    <source>
        <dbReference type="ARBA" id="ARBA00023004"/>
    </source>
</evidence>
<proteinExistence type="predicted"/>
<keyword evidence="5" id="KW-0274">FAD</keyword>
<evidence type="ECO:0000256" key="8">
    <source>
        <dbReference type="ARBA" id="ARBA00023014"/>
    </source>
</evidence>
<dbReference type="PANTHER" id="PTHR47354">
    <property type="entry name" value="NADH OXIDOREDUCTASE HCR"/>
    <property type="match status" value="1"/>
</dbReference>
<dbReference type="PRINTS" id="PR00371">
    <property type="entry name" value="FPNCR"/>
</dbReference>
<dbReference type="InterPro" id="IPR008333">
    <property type="entry name" value="Cbr1-like_FAD-bd_dom"/>
</dbReference>
<comment type="caution">
    <text evidence="13">The sequence shown here is derived from an EMBL/GenBank/DDBJ whole genome shotgun (WGS) entry which is preliminary data.</text>
</comment>
<evidence type="ECO:0000256" key="1">
    <source>
        <dbReference type="ARBA" id="ARBA00001974"/>
    </source>
</evidence>
<dbReference type="Pfam" id="PF00111">
    <property type="entry name" value="Fer2"/>
    <property type="match status" value="1"/>
</dbReference>
<dbReference type="InterPro" id="IPR006058">
    <property type="entry name" value="2Fe2S_fd_BS"/>
</dbReference>
<keyword evidence="4" id="KW-0479">Metal-binding</keyword>
<comment type="cofactor">
    <cofactor evidence="9">
        <name>[2Fe-2S] cluster</name>
        <dbReference type="ChEBI" id="CHEBI:190135"/>
    </cofactor>
</comment>
<dbReference type="Pfam" id="PF00970">
    <property type="entry name" value="FAD_binding_6"/>
    <property type="match status" value="1"/>
</dbReference>
<keyword evidence="14" id="KW-1185">Reference proteome</keyword>
<feature type="domain" description="Oxidoreductase FAD/NAD(P)-binding" evidence="11">
    <location>
        <begin position="125"/>
        <end position="231"/>
    </location>
</feature>
<reference evidence="13 14" key="1">
    <citation type="submission" date="2020-09" db="EMBL/GenBank/DDBJ databases">
        <title>Roseomonas.</title>
        <authorList>
            <person name="Zhu W."/>
        </authorList>
    </citation>
    <scope>NUCLEOTIDE SEQUENCE [LARGE SCALE GENOMIC DNA]</scope>
    <source>
        <strain evidence="13 14">1311</strain>
    </source>
</reference>
<dbReference type="PROSITE" id="PS00197">
    <property type="entry name" value="2FE2S_FER_1"/>
    <property type="match status" value="1"/>
</dbReference>
<dbReference type="SUPFAM" id="SSF52343">
    <property type="entry name" value="Ferredoxin reductase-like, C-terminal NADP-linked domain"/>
    <property type="match status" value="1"/>
</dbReference>
<dbReference type="SUPFAM" id="SSF63380">
    <property type="entry name" value="Riboflavin synthase domain-like"/>
    <property type="match status" value="1"/>
</dbReference>
<dbReference type="Proteomes" id="UP001518990">
    <property type="component" value="Unassembled WGS sequence"/>
</dbReference>
<dbReference type="InterPro" id="IPR050415">
    <property type="entry name" value="MRET"/>
</dbReference>
<evidence type="ECO:0000259" key="10">
    <source>
        <dbReference type="Pfam" id="PF00111"/>
    </source>
</evidence>